<protein>
    <recommendedName>
        <fullName evidence="8">FAD synthase</fullName>
        <ecNumber evidence="8">2.7.7.2</ecNumber>
    </recommendedName>
    <alternativeName>
        <fullName evidence="8">FMN adenylyltransferase</fullName>
    </alternativeName>
    <alternativeName>
        <fullName evidence="8">Flavin adenine dinucleotide synthase</fullName>
    </alternativeName>
</protein>
<feature type="binding site" evidence="8">
    <location>
        <begin position="14"/>
        <end position="17"/>
    </location>
    <ligand>
        <name>ATP</name>
        <dbReference type="ChEBI" id="CHEBI:30616"/>
    </ligand>
</feature>
<dbReference type="GO" id="GO:0003919">
    <property type="term" value="F:FMN adenylyltransferase activity"/>
    <property type="evidence" value="ECO:0007669"/>
    <property type="project" value="UniProtKB-UniRule"/>
</dbReference>
<dbReference type="EC" id="2.7.7.2" evidence="8"/>
<comment type="function">
    <text evidence="8">Catalyzes the transfer of the AMP portion of ATP to flavin mononucleotide (FMN) to produce flavin adenine dinucleotide (FAD) coenzyme.</text>
</comment>
<dbReference type="AlphaFoldDB" id="M0HR68"/>
<dbReference type="RefSeq" id="WP_008323591.1">
    <property type="nucleotide sequence ID" value="NZ_AOLK01000015.1"/>
</dbReference>
<evidence type="ECO:0000256" key="4">
    <source>
        <dbReference type="ARBA" id="ARBA00022695"/>
    </source>
</evidence>
<dbReference type="NCBIfam" id="TIGR00125">
    <property type="entry name" value="cyt_tran_rel"/>
    <property type="match status" value="1"/>
</dbReference>
<keyword evidence="3 8" id="KW-0808">Transferase</keyword>
<comment type="caution">
    <text evidence="10">The sequence shown here is derived from an EMBL/GenBank/DDBJ whole genome shotgun (WGS) entry which is preliminary data.</text>
</comment>
<evidence type="ECO:0000256" key="1">
    <source>
        <dbReference type="ARBA" id="ARBA00022630"/>
    </source>
</evidence>
<dbReference type="PATRIC" id="fig|1230453.4.peg.1410"/>
<keyword evidence="1 8" id="KW-0285">Flavoprotein</keyword>
<evidence type="ECO:0000256" key="8">
    <source>
        <dbReference type="HAMAP-Rule" id="MF_02115"/>
    </source>
</evidence>
<keyword evidence="7 8" id="KW-0067">ATP-binding</keyword>
<comment type="catalytic activity">
    <reaction evidence="8">
        <text>FMN + ATP + H(+) = FAD + diphosphate</text>
        <dbReference type="Rhea" id="RHEA:17237"/>
        <dbReference type="ChEBI" id="CHEBI:15378"/>
        <dbReference type="ChEBI" id="CHEBI:30616"/>
        <dbReference type="ChEBI" id="CHEBI:33019"/>
        <dbReference type="ChEBI" id="CHEBI:57692"/>
        <dbReference type="ChEBI" id="CHEBI:58210"/>
        <dbReference type="EC" id="2.7.7.2"/>
    </reaction>
</comment>
<feature type="domain" description="Cytidyltransferase-like" evidence="9">
    <location>
        <begin position="5"/>
        <end position="135"/>
    </location>
</feature>
<dbReference type="STRING" id="1230453.C453_07303"/>
<comment type="caution">
    <text evidence="8">Lacks conserved residue(s) required for the propagation of feature annotation.</text>
</comment>
<dbReference type="InterPro" id="IPR014729">
    <property type="entry name" value="Rossmann-like_a/b/a_fold"/>
</dbReference>
<keyword evidence="6 8" id="KW-0274">FAD</keyword>
<dbReference type="GO" id="GO:0046444">
    <property type="term" value="P:FMN metabolic process"/>
    <property type="evidence" value="ECO:0007669"/>
    <property type="project" value="UniProtKB-UniRule"/>
</dbReference>
<evidence type="ECO:0000313" key="11">
    <source>
        <dbReference type="Proteomes" id="UP000011612"/>
    </source>
</evidence>
<dbReference type="UniPathway" id="UPA00277">
    <property type="reaction ID" value="UER00407"/>
</dbReference>
<dbReference type="HAMAP" id="MF_02115">
    <property type="entry name" value="FAD_synth_arch"/>
    <property type="match status" value="1"/>
</dbReference>
<keyword evidence="4 8" id="KW-0548">Nucleotidyltransferase</keyword>
<evidence type="ECO:0000256" key="7">
    <source>
        <dbReference type="ARBA" id="ARBA00022840"/>
    </source>
</evidence>
<keyword evidence="11" id="KW-1185">Reference proteome</keyword>
<evidence type="ECO:0000259" key="9">
    <source>
        <dbReference type="Pfam" id="PF01467"/>
    </source>
</evidence>
<comment type="similarity">
    <text evidence="8">Belongs to the archaeal FAD synthase family.</text>
</comment>
<dbReference type="InterPro" id="IPR050385">
    <property type="entry name" value="Archaeal_FAD_synthase"/>
</dbReference>
<comment type="pathway">
    <text evidence="8">Cofactor biosynthesis; FAD biosynthesis; FAD from FMN: step 1/1.</text>
</comment>
<comment type="subunit">
    <text evidence="8">Homodimer.</text>
</comment>
<name>M0HR68_HALEO</name>
<evidence type="ECO:0000256" key="3">
    <source>
        <dbReference type="ARBA" id="ARBA00022679"/>
    </source>
</evidence>
<dbReference type="InterPro" id="IPR024902">
    <property type="entry name" value="FAD_synth_RibL"/>
</dbReference>
<feature type="binding site" evidence="8">
    <location>
        <position position="92"/>
    </location>
    <ligand>
        <name>ATP</name>
        <dbReference type="ChEBI" id="CHEBI:30616"/>
    </ligand>
</feature>
<dbReference type="SUPFAM" id="SSF52374">
    <property type="entry name" value="Nucleotidylyl transferase"/>
    <property type="match status" value="1"/>
</dbReference>
<sequence>MRRVIAQGTFDILHPGHVHYLSDAAAMGDELHVIVARAANVTHKPRPILSDQQRTDMVAALDVVDEAHLGHPDDIFVPIEEIAPDVIVLGYDQHHEEAAIESALAERGIDCEVARASPRDPSHDDELLSSGRIIDRIVERRC</sequence>
<dbReference type="GO" id="GO:0005524">
    <property type="term" value="F:ATP binding"/>
    <property type="evidence" value="ECO:0007669"/>
    <property type="project" value="UniProtKB-UniRule"/>
</dbReference>
<feature type="binding site" evidence="8">
    <location>
        <begin position="9"/>
        <end position="10"/>
    </location>
    <ligand>
        <name>ATP</name>
        <dbReference type="ChEBI" id="CHEBI:30616"/>
    </ligand>
</feature>
<proteinExistence type="inferred from homology"/>
<evidence type="ECO:0000313" key="10">
    <source>
        <dbReference type="EMBL" id="ELZ85604.1"/>
    </source>
</evidence>
<evidence type="ECO:0000256" key="6">
    <source>
        <dbReference type="ARBA" id="ARBA00022827"/>
    </source>
</evidence>
<dbReference type="CDD" id="cd02170">
    <property type="entry name" value="cytidylyltransferase"/>
    <property type="match status" value="1"/>
</dbReference>
<keyword evidence="2 8" id="KW-0288">FMN</keyword>
<dbReference type="OrthoDB" id="1912at2157"/>
<dbReference type="Pfam" id="PF01467">
    <property type="entry name" value="CTP_transf_like"/>
    <property type="match status" value="1"/>
</dbReference>
<dbReference type="InterPro" id="IPR004821">
    <property type="entry name" value="Cyt_trans-like"/>
</dbReference>
<gene>
    <name evidence="8" type="primary">ribL</name>
    <name evidence="10" type="ORF">C453_07303</name>
</gene>
<reference evidence="10 11" key="1">
    <citation type="journal article" date="2014" name="PLoS Genet.">
        <title>Phylogenetically driven sequencing of extremely halophilic archaea reveals strategies for static and dynamic osmo-response.</title>
        <authorList>
            <person name="Becker E.A."/>
            <person name="Seitzer P.M."/>
            <person name="Tritt A."/>
            <person name="Larsen D."/>
            <person name="Krusor M."/>
            <person name="Yao A.I."/>
            <person name="Wu D."/>
            <person name="Madern D."/>
            <person name="Eisen J.A."/>
            <person name="Darling A.E."/>
            <person name="Facciotti M.T."/>
        </authorList>
    </citation>
    <scope>NUCLEOTIDE SEQUENCE [LARGE SCALE GENOMIC DNA]</scope>
    <source>
        <strain evidence="10 11">ATCC BAA-1513</strain>
    </source>
</reference>
<dbReference type="PANTHER" id="PTHR43793:SF1">
    <property type="entry name" value="FAD SYNTHASE"/>
    <property type="match status" value="1"/>
</dbReference>
<evidence type="ECO:0000256" key="2">
    <source>
        <dbReference type="ARBA" id="ARBA00022643"/>
    </source>
</evidence>
<dbReference type="GO" id="GO:0006747">
    <property type="term" value="P:FAD biosynthetic process"/>
    <property type="evidence" value="ECO:0007669"/>
    <property type="project" value="UniProtKB-UniRule"/>
</dbReference>
<keyword evidence="5 8" id="KW-0547">Nucleotide-binding</keyword>
<dbReference type="EMBL" id="AOLK01000015">
    <property type="protein sequence ID" value="ELZ85604.1"/>
    <property type="molecule type" value="Genomic_DNA"/>
</dbReference>
<comment type="cofactor">
    <cofactor evidence="8">
        <name>a divalent metal cation</name>
        <dbReference type="ChEBI" id="CHEBI:60240"/>
    </cofactor>
</comment>
<accession>M0HR68</accession>
<dbReference type="PANTHER" id="PTHR43793">
    <property type="entry name" value="FAD SYNTHASE"/>
    <property type="match status" value="1"/>
</dbReference>
<dbReference type="Gene3D" id="3.40.50.620">
    <property type="entry name" value="HUPs"/>
    <property type="match status" value="1"/>
</dbReference>
<evidence type="ECO:0000256" key="5">
    <source>
        <dbReference type="ARBA" id="ARBA00022741"/>
    </source>
</evidence>
<organism evidence="10 11">
    <name type="scientific">Haloferax elongans ATCC BAA-1513</name>
    <dbReference type="NCBI Taxonomy" id="1230453"/>
    <lineage>
        <taxon>Archaea</taxon>
        <taxon>Methanobacteriati</taxon>
        <taxon>Methanobacteriota</taxon>
        <taxon>Stenosarchaea group</taxon>
        <taxon>Halobacteria</taxon>
        <taxon>Halobacteriales</taxon>
        <taxon>Haloferacaceae</taxon>
        <taxon>Haloferax</taxon>
    </lineage>
</organism>
<dbReference type="Proteomes" id="UP000011612">
    <property type="component" value="Unassembled WGS sequence"/>
</dbReference>